<name>A0A484K9J5_9ASTE</name>
<evidence type="ECO:0008006" key="5">
    <source>
        <dbReference type="Google" id="ProtNLM"/>
    </source>
</evidence>
<dbReference type="AlphaFoldDB" id="A0A484K9J5"/>
<evidence type="ECO:0000256" key="1">
    <source>
        <dbReference type="SAM" id="MobiDB-lite"/>
    </source>
</evidence>
<proteinExistence type="predicted"/>
<evidence type="ECO:0000313" key="3">
    <source>
        <dbReference type="EMBL" id="VFQ62100.1"/>
    </source>
</evidence>
<gene>
    <name evidence="3" type="ORF">CCAM_LOCUS3876</name>
</gene>
<feature type="region of interest" description="Disordered" evidence="1">
    <location>
        <begin position="70"/>
        <end position="100"/>
    </location>
</feature>
<protein>
    <recommendedName>
        <fullName evidence="5">Glycine-rich protein</fullName>
    </recommendedName>
</protein>
<feature type="signal peptide" evidence="2">
    <location>
        <begin position="1"/>
        <end position="22"/>
    </location>
</feature>
<dbReference type="EMBL" id="OOIL02000218">
    <property type="protein sequence ID" value="VFQ62100.1"/>
    <property type="molecule type" value="Genomic_DNA"/>
</dbReference>
<organism evidence="3 4">
    <name type="scientific">Cuscuta campestris</name>
    <dbReference type="NCBI Taxonomy" id="132261"/>
    <lineage>
        <taxon>Eukaryota</taxon>
        <taxon>Viridiplantae</taxon>
        <taxon>Streptophyta</taxon>
        <taxon>Embryophyta</taxon>
        <taxon>Tracheophyta</taxon>
        <taxon>Spermatophyta</taxon>
        <taxon>Magnoliopsida</taxon>
        <taxon>eudicotyledons</taxon>
        <taxon>Gunneridae</taxon>
        <taxon>Pentapetalae</taxon>
        <taxon>asterids</taxon>
        <taxon>lamiids</taxon>
        <taxon>Solanales</taxon>
        <taxon>Convolvulaceae</taxon>
        <taxon>Cuscuteae</taxon>
        <taxon>Cuscuta</taxon>
        <taxon>Cuscuta subgen. Grammica</taxon>
        <taxon>Cuscuta sect. Cleistogrammica</taxon>
    </lineage>
</organism>
<reference evidence="3 4" key="1">
    <citation type="submission" date="2018-04" db="EMBL/GenBank/DDBJ databases">
        <authorList>
            <person name="Vogel A."/>
        </authorList>
    </citation>
    <scope>NUCLEOTIDE SEQUENCE [LARGE SCALE GENOMIC DNA]</scope>
</reference>
<evidence type="ECO:0000313" key="4">
    <source>
        <dbReference type="Proteomes" id="UP000595140"/>
    </source>
</evidence>
<keyword evidence="4" id="KW-1185">Reference proteome</keyword>
<keyword evidence="2" id="KW-0732">Signal</keyword>
<sequence>MLIHKILVLFLALSHLLPPLSATSRNVKEIMGDVGKARQADDERGAAVLGRGKEEFGFIFEEGRGRMKIEIDDYEGAGPNRKHDSDAPPTPGNGNGKGNR</sequence>
<dbReference type="Proteomes" id="UP000595140">
    <property type="component" value="Unassembled WGS sequence"/>
</dbReference>
<evidence type="ECO:0000256" key="2">
    <source>
        <dbReference type="SAM" id="SignalP"/>
    </source>
</evidence>
<accession>A0A484K9J5</accession>
<feature type="chain" id="PRO_5019762585" description="Glycine-rich protein" evidence="2">
    <location>
        <begin position="23"/>
        <end position="100"/>
    </location>
</feature>